<evidence type="ECO:0000313" key="1">
    <source>
        <dbReference type="EMBL" id="CAE6729013.1"/>
    </source>
</evidence>
<accession>A0A916BF17</accession>
<name>A0A916BF17_9PROT</name>
<protein>
    <submittedName>
        <fullName evidence="1">Uncharacterized protein</fullName>
    </submittedName>
</protein>
<dbReference type="AlphaFoldDB" id="A0A916BF17"/>
<gene>
    <name evidence="1" type="ORF">NTGZN8_40045</name>
</gene>
<dbReference type="Proteomes" id="UP000675882">
    <property type="component" value="Unassembled WGS sequence"/>
</dbReference>
<reference evidence="1" key="1">
    <citation type="submission" date="2021-02" db="EMBL/GenBank/DDBJ databases">
        <authorList>
            <person name="Han P."/>
        </authorList>
    </citation>
    <scope>NUCLEOTIDE SEQUENCE</scope>
    <source>
        <strain evidence="1">Candidatus Nitrotoga sp. ZN8</strain>
    </source>
</reference>
<proteinExistence type="predicted"/>
<sequence length="93" mass="10248">MPVLLLPAPADCSAGPGFSEVAQPGCEQWPLLEFPVWLDAGRVQADVMESGFFYSGMKLDGNAYFFWLDISVPGERQMDSQCVMHKRGVFNGC</sequence>
<comment type="caution">
    <text evidence="1">The sequence shown here is derived from an EMBL/GenBank/DDBJ whole genome shotgun (WGS) entry which is preliminary data.</text>
</comment>
<dbReference type="EMBL" id="CAJNBL010000034">
    <property type="protein sequence ID" value="CAE6729013.1"/>
    <property type="molecule type" value="Genomic_DNA"/>
</dbReference>
<evidence type="ECO:0000313" key="2">
    <source>
        <dbReference type="Proteomes" id="UP000675882"/>
    </source>
</evidence>
<organism evidence="1 2">
    <name type="scientific">Candidatus Nitrotoga fabula</name>
    <dbReference type="NCBI Taxonomy" id="2182327"/>
    <lineage>
        <taxon>Bacteria</taxon>
        <taxon>Pseudomonadati</taxon>
        <taxon>Pseudomonadota</taxon>
        <taxon>Betaproteobacteria</taxon>
        <taxon>Nitrosomonadales</taxon>
        <taxon>Gallionellaceae</taxon>
        <taxon>Candidatus Nitrotoga</taxon>
    </lineage>
</organism>
<keyword evidence="2" id="KW-1185">Reference proteome</keyword>